<comment type="similarity">
    <text evidence="1">Belongs to the fungal fucose-specific lectin family.</text>
</comment>
<sequence>MKQDGYPVFMKRWYKCCSSFGFPVQQPERPPSSRLLQQLLTNTPQMQLFTSFLVLSSLLYSTLAAPFSIPIQSRSTIIQPDANLRLYYPSADGKLITELTIDPTSGIVLANGTIPVPAAPVRTDSSLSAVFWSDTSSISIRVYYITIYNTTGELAYSGGKWNPGGDLGFAVSPSASQVSAVRTGTTLEVAYTKPNGTLFQIVAGSAWTQRGIVSK</sequence>
<dbReference type="AlphaFoldDB" id="A0A6A5YL29"/>
<keyword evidence="3" id="KW-1185">Reference proteome</keyword>
<evidence type="ECO:0000256" key="1">
    <source>
        <dbReference type="ARBA" id="ARBA00009042"/>
    </source>
</evidence>
<dbReference type="InterPro" id="IPR012475">
    <property type="entry name" value="Fungal_lectin"/>
</dbReference>
<evidence type="ECO:0000313" key="3">
    <source>
        <dbReference type="Proteomes" id="UP000799770"/>
    </source>
</evidence>
<name>A0A6A5YL29_9PLEO</name>
<dbReference type="SUPFAM" id="SSF89372">
    <property type="entry name" value="Fucose-specific lectin"/>
    <property type="match status" value="1"/>
</dbReference>
<evidence type="ECO:0000313" key="2">
    <source>
        <dbReference type="EMBL" id="KAF2106868.1"/>
    </source>
</evidence>
<dbReference type="Pfam" id="PF07938">
    <property type="entry name" value="Fungal_lectin"/>
    <property type="match status" value="1"/>
</dbReference>
<organism evidence="2 3">
    <name type="scientific">Lophiotrema nucula</name>
    <dbReference type="NCBI Taxonomy" id="690887"/>
    <lineage>
        <taxon>Eukaryota</taxon>
        <taxon>Fungi</taxon>
        <taxon>Dikarya</taxon>
        <taxon>Ascomycota</taxon>
        <taxon>Pezizomycotina</taxon>
        <taxon>Dothideomycetes</taxon>
        <taxon>Pleosporomycetidae</taxon>
        <taxon>Pleosporales</taxon>
        <taxon>Lophiotremataceae</taxon>
        <taxon>Lophiotrema</taxon>
    </lineage>
</organism>
<dbReference type="EMBL" id="ML977358">
    <property type="protein sequence ID" value="KAF2106868.1"/>
    <property type="molecule type" value="Genomic_DNA"/>
</dbReference>
<gene>
    <name evidence="2" type="ORF">BDV96DRAFT_654199</name>
</gene>
<protein>
    <submittedName>
        <fullName evidence="2">Uncharacterized protein</fullName>
    </submittedName>
</protein>
<dbReference type="OrthoDB" id="407298at2759"/>
<proteinExistence type="inferred from homology"/>
<dbReference type="Gene3D" id="2.120.10.70">
    <property type="entry name" value="Fucose-specific lectin"/>
    <property type="match status" value="1"/>
</dbReference>
<accession>A0A6A5YL29</accession>
<dbReference type="Proteomes" id="UP000799770">
    <property type="component" value="Unassembled WGS sequence"/>
</dbReference>
<reference evidence="2" key="1">
    <citation type="journal article" date="2020" name="Stud. Mycol.">
        <title>101 Dothideomycetes genomes: a test case for predicting lifestyles and emergence of pathogens.</title>
        <authorList>
            <person name="Haridas S."/>
            <person name="Albert R."/>
            <person name="Binder M."/>
            <person name="Bloem J."/>
            <person name="Labutti K."/>
            <person name="Salamov A."/>
            <person name="Andreopoulos B."/>
            <person name="Baker S."/>
            <person name="Barry K."/>
            <person name="Bills G."/>
            <person name="Bluhm B."/>
            <person name="Cannon C."/>
            <person name="Castanera R."/>
            <person name="Culley D."/>
            <person name="Daum C."/>
            <person name="Ezra D."/>
            <person name="Gonzalez J."/>
            <person name="Henrissat B."/>
            <person name="Kuo A."/>
            <person name="Liang C."/>
            <person name="Lipzen A."/>
            <person name="Lutzoni F."/>
            <person name="Magnuson J."/>
            <person name="Mondo S."/>
            <person name="Nolan M."/>
            <person name="Ohm R."/>
            <person name="Pangilinan J."/>
            <person name="Park H.-J."/>
            <person name="Ramirez L."/>
            <person name="Alfaro M."/>
            <person name="Sun H."/>
            <person name="Tritt A."/>
            <person name="Yoshinaga Y."/>
            <person name="Zwiers L.-H."/>
            <person name="Turgeon B."/>
            <person name="Goodwin S."/>
            <person name="Spatafora J."/>
            <person name="Crous P."/>
            <person name="Grigoriev I."/>
        </authorList>
    </citation>
    <scope>NUCLEOTIDE SEQUENCE</scope>
    <source>
        <strain evidence="2">CBS 627.86</strain>
    </source>
</reference>